<name>A0ABQ6IQK9_9MICO</name>
<organism evidence="2 3">
    <name type="scientific">Mobilicoccus caccae</name>
    <dbReference type="NCBI Taxonomy" id="1859295"/>
    <lineage>
        <taxon>Bacteria</taxon>
        <taxon>Bacillati</taxon>
        <taxon>Actinomycetota</taxon>
        <taxon>Actinomycetes</taxon>
        <taxon>Micrococcales</taxon>
        <taxon>Dermatophilaceae</taxon>
        <taxon>Mobilicoccus</taxon>
    </lineage>
</organism>
<dbReference type="Proteomes" id="UP001157126">
    <property type="component" value="Unassembled WGS sequence"/>
</dbReference>
<reference evidence="3" key="1">
    <citation type="journal article" date="2019" name="Int. J. Syst. Evol. Microbiol.">
        <title>The Global Catalogue of Microorganisms (GCM) 10K type strain sequencing project: providing services to taxonomists for standard genome sequencing and annotation.</title>
        <authorList>
            <consortium name="The Broad Institute Genomics Platform"/>
            <consortium name="The Broad Institute Genome Sequencing Center for Infectious Disease"/>
            <person name="Wu L."/>
            <person name="Ma J."/>
        </authorList>
    </citation>
    <scope>NUCLEOTIDE SEQUENCE [LARGE SCALE GENOMIC DNA]</scope>
    <source>
        <strain evidence="3">NBRC 113072</strain>
    </source>
</reference>
<sequence>MPDALDALVRPDDNDKREKPQPGRTIRCQSCGSRVPVEDRAAIRRHAHGRCVLSETLEAAHEQVREEVTVTHAALAAPVVGSDLGHLRDMAF</sequence>
<evidence type="ECO:0008006" key="4">
    <source>
        <dbReference type="Google" id="ProtNLM"/>
    </source>
</evidence>
<feature type="compositionally biased region" description="Basic and acidic residues" evidence="1">
    <location>
        <begin position="9"/>
        <end position="21"/>
    </location>
</feature>
<evidence type="ECO:0000313" key="2">
    <source>
        <dbReference type="EMBL" id="GMA40205.1"/>
    </source>
</evidence>
<evidence type="ECO:0000256" key="1">
    <source>
        <dbReference type="SAM" id="MobiDB-lite"/>
    </source>
</evidence>
<keyword evidence="3" id="KW-1185">Reference proteome</keyword>
<proteinExistence type="predicted"/>
<protein>
    <recommendedName>
        <fullName evidence="4">ROS/MUCR transcriptional regulator protein</fullName>
    </recommendedName>
</protein>
<dbReference type="RefSeq" id="WP_284303944.1">
    <property type="nucleotide sequence ID" value="NZ_BSUO01000001.1"/>
</dbReference>
<feature type="region of interest" description="Disordered" evidence="1">
    <location>
        <begin position="1"/>
        <end position="30"/>
    </location>
</feature>
<gene>
    <name evidence="2" type="ORF">GCM10025883_22500</name>
</gene>
<dbReference type="EMBL" id="BSUO01000001">
    <property type="protein sequence ID" value="GMA40205.1"/>
    <property type="molecule type" value="Genomic_DNA"/>
</dbReference>
<comment type="caution">
    <text evidence="2">The sequence shown here is derived from an EMBL/GenBank/DDBJ whole genome shotgun (WGS) entry which is preliminary data.</text>
</comment>
<evidence type="ECO:0000313" key="3">
    <source>
        <dbReference type="Proteomes" id="UP001157126"/>
    </source>
</evidence>
<accession>A0ABQ6IQK9</accession>